<dbReference type="GO" id="GO:0003700">
    <property type="term" value="F:DNA-binding transcription factor activity"/>
    <property type="evidence" value="ECO:0007669"/>
    <property type="project" value="InterPro"/>
</dbReference>
<evidence type="ECO:0000313" key="6">
    <source>
        <dbReference type="Proteomes" id="UP000092713"/>
    </source>
</evidence>
<name>A0A1A7CB71_9BURK</name>
<dbReference type="EMBL" id="LOCQ01000029">
    <property type="protein sequence ID" value="OBV41553.1"/>
    <property type="molecule type" value="Genomic_DNA"/>
</dbReference>
<evidence type="ECO:0000313" key="5">
    <source>
        <dbReference type="EMBL" id="OBV41553.1"/>
    </source>
</evidence>
<evidence type="ECO:0000256" key="3">
    <source>
        <dbReference type="ARBA" id="ARBA00023163"/>
    </source>
</evidence>
<accession>A0A1A7CB71</accession>
<organism evidence="5 6">
    <name type="scientific">Janthinobacterium psychrotolerans</name>
    <dbReference type="NCBI Taxonomy" id="1747903"/>
    <lineage>
        <taxon>Bacteria</taxon>
        <taxon>Pseudomonadati</taxon>
        <taxon>Pseudomonadota</taxon>
        <taxon>Betaproteobacteria</taxon>
        <taxon>Burkholderiales</taxon>
        <taxon>Oxalobacteraceae</taxon>
        <taxon>Janthinobacterium</taxon>
    </lineage>
</organism>
<dbReference type="SUPFAM" id="SSF46689">
    <property type="entry name" value="Homeodomain-like"/>
    <property type="match status" value="1"/>
</dbReference>
<dbReference type="InterPro" id="IPR009057">
    <property type="entry name" value="Homeodomain-like_sf"/>
</dbReference>
<keyword evidence="2 5" id="KW-0238">DNA-binding</keyword>
<gene>
    <name evidence="5" type="ORF">ASR47_103426</name>
</gene>
<keyword evidence="3" id="KW-0804">Transcription</keyword>
<dbReference type="STRING" id="1747903.ASR47_103426"/>
<dbReference type="SMART" id="SM00342">
    <property type="entry name" value="HTH_ARAC"/>
    <property type="match status" value="1"/>
</dbReference>
<protein>
    <submittedName>
        <fullName evidence="5">AraC-type DNA-binding protein</fullName>
    </submittedName>
</protein>
<dbReference type="Gene3D" id="1.10.10.60">
    <property type="entry name" value="Homeodomain-like"/>
    <property type="match status" value="1"/>
</dbReference>
<feature type="domain" description="HTH araC/xylS-type" evidence="4">
    <location>
        <begin position="248"/>
        <end position="346"/>
    </location>
</feature>
<dbReference type="PANTHER" id="PTHR47894:SF1">
    <property type="entry name" value="HTH-TYPE TRANSCRIPTIONAL REGULATOR VQSM"/>
    <property type="match status" value="1"/>
</dbReference>
<dbReference type="Proteomes" id="UP000092713">
    <property type="component" value="Unassembled WGS sequence"/>
</dbReference>
<keyword evidence="6" id="KW-1185">Reference proteome</keyword>
<dbReference type="Pfam" id="PF12833">
    <property type="entry name" value="HTH_18"/>
    <property type="match status" value="1"/>
</dbReference>
<evidence type="ECO:0000259" key="4">
    <source>
        <dbReference type="PROSITE" id="PS01124"/>
    </source>
</evidence>
<dbReference type="InterPro" id="IPR018060">
    <property type="entry name" value="HTH_AraC"/>
</dbReference>
<dbReference type="GO" id="GO:0005829">
    <property type="term" value="C:cytosol"/>
    <property type="evidence" value="ECO:0007669"/>
    <property type="project" value="TreeGrafter"/>
</dbReference>
<comment type="caution">
    <text evidence="5">The sequence shown here is derived from an EMBL/GenBank/DDBJ whole genome shotgun (WGS) entry which is preliminary data.</text>
</comment>
<keyword evidence="1" id="KW-0805">Transcription regulation</keyword>
<dbReference type="PANTHER" id="PTHR47894">
    <property type="entry name" value="HTH-TYPE TRANSCRIPTIONAL REGULATOR GADX"/>
    <property type="match status" value="1"/>
</dbReference>
<proteinExistence type="predicted"/>
<evidence type="ECO:0000256" key="1">
    <source>
        <dbReference type="ARBA" id="ARBA00023015"/>
    </source>
</evidence>
<dbReference type="InterPro" id="IPR032687">
    <property type="entry name" value="AraC-type_N"/>
</dbReference>
<dbReference type="Pfam" id="PF12625">
    <property type="entry name" value="Arabinose_bd"/>
    <property type="match status" value="1"/>
</dbReference>
<sequence length="363" mass="40170">MTPSMYANQIRIMTTTKLAARPCKLPAAFWRSLERLGLSPPAVLRAASLPATLHLDDTVFISTSQLFAIWRAIEALSGDPAFGIRMACETSSAQHMIAFVSALYAANWRDGLERIVRYKRLCSPDELRMAEQDGKMSVTSAWPDGTAPEPCISVEASFALLVELGRRGTGQRLAPLRVELRRRAPGSDGHAAFFGCPIRFGAQADRLVLDATQLALPFRGHNPEMLGMVGPALAAALREIEAQANFEQQVRAALRRAFAAGRADVAMVARELGLSERTLQRRIGEEGKTFRLLLDDTRRNLAHQLLSDLSIDVKEVAFLLGYQDSNSFNRAFRQWEQVTPLTWRRMTAGHASLLVSRQSLPDN</sequence>
<dbReference type="AlphaFoldDB" id="A0A1A7CB71"/>
<reference evidence="5 6" key="1">
    <citation type="submission" date="2016-04" db="EMBL/GenBank/DDBJ databases">
        <title>Draft genome sequence of Janthinobacterium psychrotolerans sp. nov., isolated from freshwater sediments in Denmark.</title>
        <authorList>
            <person name="Gong X."/>
            <person name="Skrivergaard S."/>
            <person name="Korsgaard B.S."/>
            <person name="Schreiber L."/>
            <person name="Marshall I.P."/>
            <person name="Finster K."/>
            <person name="Schramm A."/>
        </authorList>
    </citation>
    <scope>NUCLEOTIDE SEQUENCE [LARGE SCALE GENOMIC DNA]</scope>
    <source>
        <strain evidence="5 6">S3-2</strain>
    </source>
</reference>
<evidence type="ECO:0000256" key="2">
    <source>
        <dbReference type="ARBA" id="ARBA00023125"/>
    </source>
</evidence>
<dbReference type="GO" id="GO:0000976">
    <property type="term" value="F:transcription cis-regulatory region binding"/>
    <property type="evidence" value="ECO:0007669"/>
    <property type="project" value="TreeGrafter"/>
</dbReference>
<dbReference type="PROSITE" id="PS01124">
    <property type="entry name" value="HTH_ARAC_FAMILY_2"/>
    <property type="match status" value="1"/>
</dbReference>